<evidence type="ECO:0000313" key="4">
    <source>
        <dbReference type="Proteomes" id="UP000295499"/>
    </source>
</evidence>
<name>A0A4V3C2S6_9SPHI</name>
<sequence length="340" mass="39424">MKRTLGEHVNSKNNNLDFMRFLAAMLVVFSHSYQVTGIIKQEPLTIFSKGYLFLGTFSVIVFFIISGLLIAKSYDYSRSLKSYVMARILRIYPAFVIAIIVTVFVIGPIVTNIPLQSYLTNVNTYEYLYNIFCLKISYHIKGVFESNPLHVINGCLWSLPFELSCYWLVGLIGEVKNKRIYAAFGLFLLLLVVYYFIGYSAWKNIALFTFYFFCGAGYYKFRNKIVLNNYIAFALLIILLTLLYFNVGKHIKDIYIGLALPYILFSFAYIKSIFNNFSKNGDFSYGIYIYGWLVQQAIVQYFPKANHWSNFLFSAGIVLLIAFCSWHLVEKKFLKFKAKF</sequence>
<feature type="transmembrane region" description="Helical" evidence="1">
    <location>
        <begin position="230"/>
        <end position="248"/>
    </location>
</feature>
<dbReference type="InterPro" id="IPR002656">
    <property type="entry name" value="Acyl_transf_3_dom"/>
</dbReference>
<dbReference type="AlphaFoldDB" id="A0A4V3C2S6"/>
<feature type="transmembrane region" description="Helical" evidence="1">
    <location>
        <begin position="51"/>
        <end position="71"/>
    </location>
</feature>
<dbReference type="GO" id="GO:0016747">
    <property type="term" value="F:acyltransferase activity, transferring groups other than amino-acyl groups"/>
    <property type="evidence" value="ECO:0007669"/>
    <property type="project" value="InterPro"/>
</dbReference>
<feature type="transmembrane region" description="Helical" evidence="1">
    <location>
        <begin position="21"/>
        <end position="39"/>
    </location>
</feature>
<keyword evidence="4" id="KW-1185">Reference proteome</keyword>
<proteinExistence type="predicted"/>
<protein>
    <submittedName>
        <fullName evidence="3">Peptidoglycan/LPS O-acetylase OafA/YrhL</fullName>
    </submittedName>
</protein>
<dbReference type="EMBL" id="SNWM01000008">
    <property type="protein sequence ID" value="TDO19009.1"/>
    <property type="molecule type" value="Genomic_DNA"/>
</dbReference>
<dbReference type="InterPro" id="IPR050879">
    <property type="entry name" value="Acyltransferase_3"/>
</dbReference>
<organism evidence="3 4">
    <name type="scientific">Pedobacter duraquae</name>
    <dbReference type="NCBI Taxonomy" id="425511"/>
    <lineage>
        <taxon>Bacteria</taxon>
        <taxon>Pseudomonadati</taxon>
        <taxon>Bacteroidota</taxon>
        <taxon>Sphingobacteriia</taxon>
        <taxon>Sphingobacteriales</taxon>
        <taxon>Sphingobacteriaceae</taxon>
        <taxon>Pedobacter</taxon>
    </lineage>
</organism>
<evidence type="ECO:0000259" key="2">
    <source>
        <dbReference type="Pfam" id="PF01757"/>
    </source>
</evidence>
<feature type="transmembrane region" description="Helical" evidence="1">
    <location>
        <begin position="151"/>
        <end position="173"/>
    </location>
</feature>
<keyword evidence="1" id="KW-1133">Transmembrane helix</keyword>
<feature type="transmembrane region" description="Helical" evidence="1">
    <location>
        <begin position="180"/>
        <end position="199"/>
    </location>
</feature>
<accession>A0A4V3C2S6</accession>
<feature type="transmembrane region" description="Helical" evidence="1">
    <location>
        <begin position="91"/>
        <end position="110"/>
    </location>
</feature>
<dbReference type="Pfam" id="PF01757">
    <property type="entry name" value="Acyl_transf_3"/>
    <property type="match status" value="1"/>
</dbReference>
<feature type="domain" description="Acyltransferase 3" evidence="2">
    <location>
        <begin position="14"/>
        <end position="325"/>
    </location>
</feature>
<keyword evidence="1" id="KW-0812">Transmembrane</keyword>
<comment type="caution">
    <text evidence="3">The sequence shown here is derived from an EMBL/GenBank/DDBJ whole genome shotgun (WGS) entry which is preliminary data.</text>
</comment>
<dbReference type="RefSeq" id="WP_166642013.1">
    <property type="nucleotide sequence ID" value="NZ_SNWM01000008.1"/>
</dbReference>
<dbReference type="Proteomes" id="UP000295499">
    <property type="component" value="Unassembled WGS sequence"/>
</dbReference>
<feature type="transmembrane region" description="Helical" evidence="1">
    <location>
        <begin position="308"/>
        <end position="329"/>
    </location>
</feature>
<dbReference type="PANTHER" id="PTHR23028">
    <property type="entry name" value="ACETYLTRANSFERASE"/>
    <property type="match status" value="1"/>
</dbReference>
<keyword evidence="1" id="KW-0472">Membrane</keyword>
<feature type="transmembrane region" description="Helical" evidence="1">
    <location>
        <begin position="254"/>
        <end position="271"/>
    </location>
</feature>
<gene>
    <name evidence="3" type="ORF">CLV32_4631</name>
</gene>
<evidence type="ECO:0000313" key="3">
    <source>
        <dbReference type="EMBL" id="TDO19009.1"/>
    </source>
</evidence>
<evidence type="ECO:0000256" key="1">
    <source>
        <dbReference type="SAM" id="Phobius"/>
    </source>
</evidence>
<reference evidence="3 4" key="1">
    <citation type="submission" date="2019-03" db="EMBL/GenBank/DDBJ databases">
        <title>Genomic Encyclopedia of Archaeal and Bacterial Type Strains, Phase II (KMG-II): from individual species to whole genera.</title>
        <authorList>
            <person name="Goeker M."/>
        </authorList>
    </citation>
    <scope>NUCLEOTIDE SEQUENCE [LARGE SCALE GENOMIC DNA]</scope>
    <source>
        <strain evidence="3 4">DSM 19034</strain>
    </source>
</reference>